<organism evidence="1 2">
    <name type="scientific">Fimbriiglobus ruber</name>
    <dbReference type="NCBI Taxonomy" id="1908690"/>
    <lineage>
        <taxon>Bacteria</taxon>
        <taxon>Pseudomonadati</taxon>
        <taxon>Planctomycetota</taxon>
        <taxon>Planctomycetia</taxon>
        <taxon>Gemmatales</taxon>
        <taxon>Gemmataceae</taxon>
        <taxon>Fimbriiglobus</taxon>
    </lineage>
</organism>
<evidence type="ECO:0008006" key="3">
    <source>
        <dbReference type="Google" id="ProtNLM"/>
    </source>
</evidence>
<evidence type="ECO:0000313" key="1">
    <source>
        <dbReference type="EMBL" id="OWK34248.1"/>
    </source>
</evidence>
<dbReference type="EMBL" id="NIDE01000020">
    <property type="protein sequence ID" value="OWK34248.1"/>
    <property type="molecule type" value="Genomic_DNA"/>
</dbReference>
<name>A0A225D6U1_9BACT</name>
<dbReference type="Proteomes" id="UP000214646">
    <property type="component" value="Unassembled WGS sequence"/>
</dbReference>
<comment type="caution">
    <text evidence="1">The sequence shown here is derived from an EMBL/GenBank/DDBJ whole genome shotgun (WGS) entry which is preliminary data.</text>
</comment>
<sequence length="149" mass="15942">MEAETFRRFQLNLGDKVADALQNRKLFEGIGKIRRNAKIIFGGDYSGVPPDNDYLLDGDIYPLVDASGGRGISPEEGPAPIARSTGYAGGIGPANVAGVLHKLKQVVGITDTIWIDMESSLRTKTSNGDVFDLDKCEAVLEACKPFVGA</sequence>
<evidence type="ECO:0000313" key="2">
    <source>
        <dbReference type="Proteomes" id="UP000214646"/>
    </source>
</evidence>
<reference evidence="2" key="1">
    <citation type="submission" date="2017-06" db="EMBL/GenBank/DDBJ databases">
        <title>Genome analysis of Fimbriiglobus ruber SP5, the first member of the order Planctomycetales with confirmed chitinolytic capability.</title>
        <authorList>
            <person name="Ravin N.V."/>
            <person name="Rakitin A.L."/>
            <person name="Ivanova A.A."/>
            <person name="Beletsky A.V."/>
            <person name="Kulichevskaya I.S."/>
            <person name="Mardanov A.V."/>
            <person name="Dedysh S.N."/>
        </authorList>
    </citation>
    <scope>NUCLEOTIDE SEQUENCE [LARGE SCALE GENOMIC DNA]</scope>
    <source>
        <strain evidence="2">SP5</strain>
    </source>
</reference>
<accession>A0A225D6U1</accession>
<gene>
    <name evidence="1" type="ORF">FRUB_10219</name>
</gene>
<dbReference type="AlphaFoldDB" id="A0A225D6U1"/>
<protein>
    <recommendedName>
        <fullName evidence="3">Phosphoribosylanthranilate isomerase</fullName>
    </recommendedName>
</protein>
<keyword evidence="2" id="KW-1185">Reference proteome</keyword>
<proteinExistence type="predicted"/>